<comment type="pathway">
    <text evidence="6">Amino-acid biosynthesis.</text>
</comment>
<dbReference type="CDD" id="cd00610">
    <property type="entry name" value="OAT_like"/>
    <property type="match status" value="1"/>
</dbReference>
<evidence type="ECO:0000256" key="3">
    <source>
        <dbReference type="ARBA" id="ARBA00022605"/>
    </source>
</evidence>
<dbReference type="PROSITE" id="PS00600">
    <property type="entry name" value="AA_TRANSFER_CLASS_3"/>
    <property type="match status" value="1"/>
</dbReference>
<comment type="cofactor">
    <cofactor evidence="1">
        <name>pyridoxal 5'-phosphate</name>
        <dbReference type="ChEBI" id="CHEBI:597326"/>
    </cofactor>
</comment>
<evidence type="ECO:0000256" key="6">
    <source>
        <dbReference type="ARBA" id="ARBA00029440"/>
    </source>
</evidence>
<dbReference type="STRING" id="1895771.BGO89_05110"/>
<comment type="similarity">
    <text evidence="7">Belongs to the class-III pyridoxal-phosphate-dependent aminotransferase family.</text>
</comment>
<name>A0A1M3L600_9BACT</name>
<dbReference type="EMBL" id="MKVH01000003">
    <property type="protein sequence ID" value="OJX60981.1"/>
    <property type="molecule type" value="Genomic_DNA"/>
</dbReference>
<keyword evidence="3" id="KW-0028">Amino-acid biosynthesis</keyword>
<dbReference type="GO" id="GO:0006526">
    <property type="term" value="P:L-arginine biosynthetic process"/>
    <property type="evidence" value="ECO:0007669"/>
    <property type="project" value="UniProtKB-ARBA"/>
</dbReference>
<dbReference type="PANTHER" id="PTHR11986:SF79">
    <property type="entry name" value="ACETYLORNITHINE AMINOTRANSFERASE, MITOCHONDRIAL"/>
    <property type="match status" value="1"/>
</dbReference>
<evidence type="ECO:0008006" key="10">
    <source>
        <dbReference type="Google" id="ProtNLM"/>
    </source>
</evidence>
<evidence type="ECO:0000256" key="1">
    <source>
        <dbReference type="ARBA" id="ARBA00001933"/>
    </source>
</evidence>
<dbReference type="Pfam" id="PF00202">
    <property type="entry name" value="Aminotran_3"/>
    <property type="match status" value="1"/>
</dbReference>
<comment type="caution">
    <text evidence="8">The sequence shown here is derived from an EMBL/GenBank/DDBJ whole genome shotgun (WGS) entry which is preliminary data.</text>
</comment>
<dbReference type="SUPFAM" id="SSF53383">
    <property type="entry name" value="PLP-dependent transferases"/>
    <property type="match status" value="1"/>
</dbReference>
<dbReference type="Gene3D" id="3.90.1150.10">
    <property type="entry name" value="Aspartate Aminotransferase, domain 1"/>
    <property type="match status" value="1"/>
</dbReference>
<dbReference type="GO" id="GO:0030170">
    <property type="term" value="F:pyridoxal phosphate binding"/>
    <property type="evidence" value="ECO:0007669"/>
    <property type="project" value="InterPro"/>
</dbReference>
<dbReference type="InterPro" id="IPR049704">
    <property type="entry name" value="Aminotrans_3_PPA_site"/>
</dbReference>
<dbReference type="InterPro" id="IPR004636">
    <property type="entry name" value="AcOrn/SuccOrn_fam"/>
</dbReference>
<evidence type="ECO:0000256" key="2">
    <source>
        <dbReference type="ARBA" id="ARBA00022576"/>
    </source>
</evidence>
<dbReference type="InterPro" id="IPR015422">
    <property type="entry name" value="PyrdxlP-dep_Trfase_small"/>
</dbReference>
<evidence type="ECO:0000313" key="8">
    <source>
        <dbReference type="EMBL" id="OJX60981.1"/>
    </source>
</evidence>
<evidence type="ECO:0000256" key="7">
    <source>
        <dbReference type="RuleBase" id="RU003560"/>
    </source>
</evidence>
<protein>
    <recommendedName>
        <fullName evidence="10">Acetylornithine transaminase</fullName>
    </recommendedName>
</protein>
<evidence type="ECO:0000256" key="5">
    <source>
        <dbReference type="ARBA" id="ARBA00022898"/>
    </source>
</evidence>
<dbReference type="NCBIfam" id="TIGR00707">
    <property type="entry name" value="argD"/>
    <property type="match status" value="1"/>
</dbReference>
<evidence type="ECO:0000313" key="9">
    <source>
        <dbReference type="Proteomes" id="UP000184233"/>
    </source>
</evidence>
<dbReference type="GO" id="GO:0008483">
    <property type="term" value="F:transaminase activity"/>
    <property type="evidence" value="ECO:0007669"/>
    <property type="project" value="UniProtKB-KW"/>
</dbReference>
<dbReference type="GO" id="GO:0042802">
    <property type="term" value="F:identical protein binding"/>
    <property type="evidence" value="ECO:0007669"/>
    <property type="project" value="TreeGrafter"/>
</dbReference>
<dbReference type="Proteomes" id="UP000184233">
    <property type="component" value="Unassembled WGS sequence"/>
</dbReference>
<dbReference type="PANTHER" id="PTHR11986">
    <property type="entry name" value="AMINOTRANSFERASE CLASS III"/>
    <property type="match status" value="1"/>
</dbReference>
<sequence>MNDQGGMLIEREHAVVFQTYKRLPVAIAHAEGCRVTDVDGTSYLDMLGGIAVNALGHSHPKVVEAVVDQARRYMHVSNFFYQEPQIRLAEALVEVSGYPRIFFSNSGAEATDGAIKMARRFGSRQGRYDVIGFTGGFHGRTYGALSVMDKPLYKDGMGPFLPNTMVLPYNDVDALESRVDEHTAAVILEFVQGEGGVTEATSEFVEAIWRLKERYGFMVIADEVQAGIGRTGTFFSFERYGVRPDIVTVAKAMGGGLPLGGILATEEAAALFERGMHGTTYGGNALACAAGAVVVEEVVDGLMAHVVEIGDYLRARLLDLQARMPDRIRELRGRGCMQGVVLTSDAAPVVTALLERRIIANATSGNVVRLVPPYVISRAEVDEFVATFGDALRATTAPAA</sequence>
<organism evidence="8 9">
    <name type="scientific">Candidatus Kapaibacterium thiocyanatum</name>
    <dbReference type="NCBI Taxonomy" id="1895771"/>
    <lineage>
        <taxon>Bacteria</taxon>
        <taxon>Pseudomonadati</taxon>
        <taxon>Candidatus Kapaibacteriota</taxon>
        <taxon>Candidatus Kapaibacteriia</taxon>
        <taxon>Candidatus Kapaibacteriales</taxon>
        <taxon>Candidatus Kapaibacteriaceae</taxon>
        <taxon>Candidatus Kapaibacterium</taxon>
    </lineage>
</organism>
<dbReference type="InterPro" id="IPR005814">
    <property type="entry name" value="Aminotrans_3"/>
</dbReference>
<dbReference type="InterPro" id="IPR015421">
    <property type="entry name" value="PyrdxlP-dep_Trfase_major"/>
</dbReference>
<dbReference type="InterPro" id="IPR015424">
    <property type="entry name" value="PyrdxlP-dep_Trfase"/>
</dbReference>
<keyword evidence="4" id="KW-0808">Transferase</keyword>
<reference evidence="8 9" key="1">
    <citation type="submission" date="2016-09" db="EMBL/GenBank/DDBJ databases">
        <title>Genome-resolved meta-omics ties microbial dynamics to process performance in biotechnology for thiocyanate degradation.</title>
        <authorList>
            <person name="Kantor R.S."/>
            <person name="Huddy R.J."/>
            <person name="Iyer R."/>
            <person name="Thomas B.C."/>
            <person name="Brown C.T."/>
            <person name="Anantharaman K."/>
            <person name="Tringe S."/>
            <person name="Hettich R.L."/>
            <person name="Harrison S.T."/>
            <person name="Banfield J.F."/>
        </authorList>
    </citation>
    <scope>NUCLEOTIDE SEQUENCE [LARGE SCALE GENOMIC DNA]</scope>
    <source>
        <strain evidence="8">59-99</strain>
    </source>
</reference>
<gene>
    <name evidence="8" type="ORF">BGO89_05110</name>
</gene>
<keyword evidence="5 7" id="KW-0663">Pyridoxal phosphate</keyword>
<keyword evidence="2" id="KW-0032">Aminotransferase</keyword>
<evidence type="ECO:0000256" key="4">
    <source>
        <dbReference type="ARBA" id="ARBA00022679"/>
    </source>
</evidence>
<accession>A0A1M3L600</accession>
<dbReference type="FunFam" id="3.40.640.10:FF:000004">
    <property type="entry name" value="Acetylornithine aminotransferase"/>
    <property type="match status" value="1"/>
</dbReference>
<dbReference type="NCBIfam" id="NF002325">
    <property type="entry name" value="PRK01278.1"/>
    <property type="match status" value="1"/>
</dbReference>
<dbReference type="Gene3D" id="3.40.640.10">
    <property type="entry name" value="Type I PLP-dependent aspartate aminotransferase-like (Major domain)"/>
    <property type="match status" value="1"/>
</dbReference>
<dbReference type="InterPro" id="IPR050103">
    <property type="entry name" value="Class-III_PLP-dep_AT"/>
</dbReference>
<dbReference type="AlphaFoldDB" id="A0A1M3L600"/>
<dbReference type="PIRSF" id="PIRSF000521">
    <property type="entry name" value="Transaminase_4ab_Lys_Orn"/>
    <property type="match status" value="1"/>
</dbReference>
<proteinExistence type="inferred from homology"/>